<dbReference type="AlphaFoldDB" id="A0A239AHJ7"/>
<gene>
    <name evidence="2" type="ORF">SAMN06265360_1418</name>
</gene>
<organism evidence="2 3">
    <name type="scientific">Haloechinothrix alba</name>
    <dbReference type="NCBI Taxonomy" id="664784"/>
    <lineage>
        <taxon>Bacteria</taxon>
        <taxon>Bacillati</taxon>
        <taxon>Actinomycetota</taxon>
        <taxon>Actinomycetes</taxon>
        <taxon>Pseudonocardiales</taxon>
        <taxon>Pseudonocardiaceae</taxon>
        <taxon>Haloechinothrix</taxon>
    </lineage>
</organism>
<protein>
    <submittedName>
        <fullName evidence="2">Cupin domain-containing protein</fullName>
    </submittedName>
</protein>
<evidence type="ECO:0000313" key="2">
    <source>
        <dbReference type="EMBL" id="SNR95009.1"/>
    </source>
</evidence>
<evidence type="ECO:0000313" key="3">
    <source>
        <dbReference type="Proteomes" id="UP000198348"/>
    </source>
</evidence>
<keyword evidence="3" id="KW-1185">Reference proteome</keyword>
<accession>A0A239AHJ7</accession>
<dbReference type="SUPFAM" id="SSF51182">
    <property type="entry name" value="RmlC-like cupins"/>
    <property type="match status" value="2"/>
</dbReference>
<dbReference type="Proteomes" id="UP000198348">
    <property type="component" value="Unassembled WGS sequence"/>
</dbReference>
<dbReference type="InterPro" id="IPR011051">
    <property type="entry name" value="RmlC_Cupin_sf"/>
</dbReference>
<dbReference type="InterPro" id="IPR013096">
    <property type="entry name" value="Cupin_2"/>
</dbReference>
<dbReference type="InterPro" id="IPR053146">
    <property type="entry name" value="QDO-like"/>
</dbReference>
<proteinExistence type="predicted"/>
<dbReference type="PANTHER" id="PTHR36440:SF1">
    <property type="entry name" value="PUTATIVE (AFU_ORTHOLOGUE AFUA_8G07350)-RELATED"/>
    <property type="match status" value="1"/>
</dbReference>
<dbReference type="SMART" id="SM00835">
    <property type="entry name" value="Cupin_1"/>
    <property type="match status" value="1"/>
</dbReference>
<evidence type="ECO:0000259" key="1">
    <source>
        <dbReference type="SMART" id="SM00835"/>
    </source>
</evidence>
<feature type="domain" description="Cupin type-1" evidence="1">
    <location>
        <begin position="179"/>
        <end position="298"/>
    </location>
</feature>
<name>A0A239AHJ7_9PSEU</name>
<dbReference type="EMBL" id="FZNW01000041">
    <property type="protein sequence ID" value="SNR95009.1"/>
    <property type="molecule type" value="Genomic_DNA"/>
</dbReference>
<dbReference type="InterPro" id="IPR006045">
    <property type="entry name" value="Cupin_1"/>
</dbReference>
<dbReference type="InterPro" id="IPR014710">
    <property type="entry name" value="RmlC-like_jellyroll"/>
</dbReference>
<reference evidence="2 3" key="1">
    <citation type="submission" date="2017-06" db="EMBL/GenBank/DDBJ databases">
        <authorList>
            <person name="Kim H.J."/>
            <person name="Triplett B.A."/>
        </authorList>
    </citation>
    <scope>NUCLEOTIDE SEQUENCE [LARGE SCALE GENOMIC DNA]</scope>
    <source>
        <strain evidence="2 3">DSM 45207</strain>
    </source>
</reference>
<dbReference type="PANTHER" id="PTHR36440">
    <property type="entry name" value="PUTATIVE (AFU_ORTHOLOGUE AFUA_8G07350)-RELATED"/>
    <property type="match status" value="1"/>
</dbReference>
<sequence length="332" mass="36181">MSVLAEGSQTNGQISVAEHRYPAGYEIGLHTHMFEDEGWYVAEGTVTFPMPDDNLELTATAGEFVWHPVRRRHGLRVSEDGPARLIQFLTPGTSLVPSFFEQLKVNGSPDSPDLAQVVESSKQNYGVYLDTGSDDLPPRTPSLNHGPLTSDAKLIVPPRSDQHLCNRPYKSDKSDVRSLKIGRGMMTDVEATFHAFGAQTGNALGMVEINWGPGDVAGAHVHTLEDEGFYVLDGEITLRVAAPEGVVTAVAQAGDLVWAPRELAHYYEMTGSEGARVLVFEVPGGSLGEFFIDISKMRAADIESDEALAEAVRWMGDEFGIYFLAPGEFPEE</sequence>
<dbReference type="Gene3D" id="2.60.120.10">
    <property type="entry name" value="Jelly Rolls"/>
    <property type="match status" value="2"/>
</dbReference>
<dbReference type="Pfam" id="PF07883">
    <property type="entry name" value="Cupin_2"/>
    <property type="match status" value="2"/>
</dbReference>